<evidence type="ECO:0000313" key="2">
    <source>
        <dbReference type="Proteomes" id="UP000814140"/>
    </source>
</evidence>
<comment type="caution">
    <text evidence="1">The sequence shown here is derived from an EMBL/GenBank/DDBJ whole genome shotgun (WGS) entry which is preliminary data.</text>
</comment>
<keyword evidence="2" id="KW-1185">Reference proteome</keyword>
<dbReference type="EMBL" id="MU277253">
    <property type="protein sequence ID" value="KAI0057072.1"/>
    <property type="molecule type" value="Genomic_DNA"/>
</dbReference>
<gene>
    <name evidence="1" type="ORF">BV25DRAFT_1468741</name>
</gene>
<evidence type="ECO:0000313" key="1">
    <source>
        <dbReference type="EMBL" id="KAI0057072.1"/>
    </source>
</evidence>
<reference evidence="1" key="1">
    <citation type="submission" date="2021-03" db="EMBL/GenBank/DDBJ databases">
        <authorList>
            <consortium name="DOE Joint Genome Institute"/>
            <person name="Ahrendt S."/>
            <person name="Looney B.P."/>
            <person name="Miyauchi S."/>
            <person name="Morin E."/>
            <person name="Drula E."/>
            <person name="Courty P.E."/>
            <person name="Chicoki N."/>
            <person name="Fauchery L."/>
            <person name="Kohler A."/>
            <person name="Kuo A."/>
            <person name="Labutti K."/>
            <person name="Pangilinan J."/>
            <person name="Lipzen A."/>
            <person name="Riley R."/>
            <person name="Andreopoulos W."/>
            <person name="He G."/>
            <person name="Johnson J."/>
            <person name="Barry K.W."/>
            <person name="Grigoriev I.V."/>
            <person name="Nagy L."/>
            <person name="Hibbett D."/>
            <person name="Henrissat B."/>
            <person name="Matheny P.B."/>
            <person name="Labbe J."/>
            <person name="Martin F."/>
        </authorList>
    </citation>
    <scope>NUCLEOTIDE SEQUENCE</scope>
    <source>
        <strain evidence="1">HHB10654</strain>
    </source>
</reference>
<accession>A0ACB8SLJ0</accession>
<dbReference type="Proteomes" id="UP000814140">
    <property type="component" value="Unassembled WGS sequence"/>
</dbReference>
<proteinExistence type="predicted"/>
<organism evidence="1 2">
    <name type="scientific">Artomyces pyxidatus</name>
    <dbReference type="NCBI Taxonomy" id="48021"/>
    <lineage>
        <taxon>Eukaryota</taxon>
        <taxon>Fungi</taxon>
        <taxon>Dikarya</taxon>
        <taxon>Basidiomycota</taxon>
        <taxon>Agaricomycotina</taxon>
        <taxon>Agaricomycetes</taxon>
        <taxon>Russulales</taxon>
        <taxon>Auriscalpiaceae</taxon>
        <taxon>Artomyces</taxon>
    </lineage>
</organism>
<sequence>MAWSGFKRMDAHSIFSSRALCIGLYSSVSTPPQFEQILTTYPERSSLVVDTSIDTALEPRYTGAPTPSQIVEICVTPTSAPLSSRVLVDSGRTFPALERRRSVHQRDGQQEDGCSEETHWRQWKSGAEQGLQSNSTALKASTSCSGTSDTLW</sequence>
<reference evidence="1" key="2">
    <citation type="journal article" date="2022" name="New Phytol.">
        <title>Evolutionary transition to the ectomycorrhizal habit in the genomes of a hyperdiverse lineage of mushroom-forming fungi.</title>
        <authorList>
            <person name="Looney B."/>
            <person name="Miyauchi S."/>
            <person name="Morin E."/>
            <person name="Drula E."/>
            <person name="Courty P.E."/>
            <person name="Kohler A."/>
            <person name="Kuo A."/>
            <person name="LaButti K."/>
            <person name="Pangilinan J."/>
            <person name="Lipzen A."/>
            <person name="Riley R."/>
            <person name="Andreopoulos W."/>
            <person name="He G."/>
            <person name="Johnson J."/>
            <person name="Nolan M."/>
            <person name="Tritt A."/>
            <person name="Barry K.W."/>
            <person name="Grigoriev I.V."/>
            <person name="Nagy L.G."/>
            <person name="Hibbett D."/>
            <person name="Henrissat B."/>
            <person name="Matheny P.B."/>
            <person name="Labbe J."/>
            <person name="Martin F.M."/>
        </authorList>
    </citation>
    <scope>NUCLEOTIDE SEQUENCE</scope>
    <source>
        <strain evidence="1">HHB10654</strain>
    </source>
</reference>
<name>A0ACB8SLJ0_9AGAM</name>
<protein>
    <submittedName>
        <fullName evidence="1">Uncharacterized protein</fullName>
    </submittedName>
</protein>